<dbReference type="Proteomes" id="UP000887561">
    <property type="component" value="Unplaced"/>
</dbReference>
<sequence length="139" mass="17145">MDSPFKTYIYYAGVCYHARKYANFEEGRLNRVSSGYEWRNYEDKRHTFHVNRGYLIEFMSKFKKIVKELKSKKHLKVWHDFVFEGLEKRVNSWMLAMDKHRGYLDFKLFMSIPLVWCYSRRIYNELAENSKLWLNNFRD</sequence>
<keyword evidence="1" id="KW-1185">Reference proteome</keyword>
<evidence type="ECO:0000313" key="2">
    <source>
        <dbReference type="WBParaSite" id="scaffold1883_cov211.g3807"/>
    </source>
</evidence>
<dbReference type="AlphaFoldDB" id="A0A915LX11"/>
<organism evidence="1 2">
    <name type="scientific">Meloidogyne javanica</name>
    <name type="common">Root-knot nematode worm</name>
    <dbReference type="NCBI Taxonomy" id="6303"/>
    <lineage>
        <taxon>Eukaryota</taxon>
        <taxon>Metazoa</taxon>
        <taxon>Ecdysozoa</taxon>
        <taxon>Nematoda</taxon>
        <taxon>Chromadorea</taxon>
        <taxon>Rhabditida</taxon>
        <taxon>Tylenchina</taxon>
        <taxon>Tylenchomorpha</taxon>
        <taxon>Tylenchoidea</taxon>
        <taxon>Meloidogynidae</taxon>
        <taxon>Meloidogyninae</taxon>
        <taxon>Meloidogyne</taxon>
        <taxon>Meloidogyne incognita group</taxon>
    </lineage>
</organism>
<proteinExistence type="predicted"/>
<evidence type="ECO:0000313" key="1">
    <source>
        <dbReference type="Proteomes" id="UP000887561"/>
    </source>
</evidence>
<name>A0A915LX11_MELJA</name>
<accession>A0A915LX11</accession>
<reference evidence="2" key="1">
    <citation type="submission" date="2022-11" db="UniProtKB">
        <authorList>
            <consortium name="WormBaseParasite"/>
        </authorList>
    </citation>
    <scope>IDENTIFICATION</scope>
</reference>
<dbReference type="WBParaSite" id="scaffold1883_cov211.g3807">
    <property type="protein sequence ID" value="scaffold1883_cov211.g3807"/>
    <property type="gene ID" value="scaffold1883_cov211.g3807"/>
</dbReference>
<protein>
    <submittedName>
        <fullName evidence="2">Uncharacterized protein</fullName>
    </submittedName>
</protein>